<dbReference type="Proteomes" id="UP001499990">
    <property type="component" value="Unassembled WGS sequence"/>
</dbReference>
<feature type="region of interest" description="Disordered" evidence="1">
    <location>
        <begin position="25"/>
        <end position="123"/>
    </location>
</feature>
<feature type="transmembrane region" description="Helical" evidence="2">
    <location>
        <begin position="318"/>
        <end position="340"/>
    </location>
</feature>
<feature type="region of interest" description="Disordered" evidence="1">
    <location>
        <begin position="272"/>
        <end position="309"/>
    </location>
</feature>
<feature type="chain" id="PRO_5045745494" description="LPXTG cell wall anchor domain-containing protein" evidence="3">
    <location>
        <begin position="30"/>
        <end position="349"/>
    </location>
</feature>
<keyword evidence="2" id="KW-1133">Transmembrane helix</keyword>
<feature type="compositionally biased region" description="Basic and acidic residues" evidence="1">
    <location>
        <begin position="281"/>
        <end position="292"/>
    </location>
</feature>
<feature type="compositionally biased region" description="Basic and acidic residues" evidence="1">
    <location>
        <begin position="47"/>
        <end position="115"/>
    </location>
</feature>
<gene>
    <name evidence="4" type="ORF">GCM10020367_38770</name>
</gene>
<name>A0ABP6SEJ0_9ACTN</name>
<organism evidence="4 5">
    <name type="scientific">Streptomyces sannanensis</name>
    <dbReference type="NCBI Taxonomy" id="285536"/>
    <lineage>
        <taxon>Bacteria</taxon>
        <taxon>Bacillati</taxon>
        <taxon>Actinomycetota</taxon>
        <taxon>Actinomycetes</taxon>
        <taxon>Kitasatosporales</taxon>
        <taxon>Streptomycetaceae</taxon>
        <taxon>Streptomyces</taxon>
    </lineage>
</organism>
<feature type="signal peptide" evidence="3">
    <location>
        <begin position="1"/>
        <end position="29"/>
    </location>
</feature>
<evidence type="ECO:0000256" key="1">
    <source>
        <dbReference type="SAM" id="MobiDB-lite"/>
    </source>
</evidence>
<protein>
    <recommendedName>
        <fullName evidence="6">LPXTG cell wall anchor domain-containing protein</fullName>
    </recommendedName>
</protein>
<accession>A0ABP6SEJ0</accession>
<proteinExistence type="predicted"/>
<keyword evidence="2" id="KW-0812">Transmembrane</keyword>
<evidence type="ECO:0008006" key="6">
    <source>
        <dbReference type="Google" id="ProtNLM"/>
    </source>
</evidence>
<reference evidence="5" key="1">
    <citation type="journal article" date="2019" name="Int. J. Syst. Evol. Microbiol.">
        <title>The Global Catalogue of Microorganisms (GCM) 10K type strain sequencing project: providing services to taxonomists for standard genome sequencing and annotation.</title>
        <authorList>
            <consortium name="The Broad Institute Genomics Platform"/>
            <consortium name="The Broad Institute Genome Sequencing Center for Infectious Disease"/>
            <person name="Wu L."/>
            <person name="Ma J."/>
        </authorList>
    </citation>
    <scope>NUCLEOTIDE SEQUENCE [LARGE SCALE GENOMIC DNA]</scope>
    <source>
        <strain evidence="5">JCM 9651</strain>
    </source>
</reference>
<evidence type="ECO:0000313" key="5">
    <source>
        <dbReference type="Proteomes" id="UP001499990"/>
    </source>
</evidence>
<keyword evidence="3" id="KW-0732">Signal</keyword>
<evidence type="ECO:0000256" key="2">
    <source>
        <dbReference type="SAM" id="Phobius"/>
    </source>
</evidence>
<dbReference type="RefSeq" id="WP_345039286.1">
    <property type="nucleotide sequence ID" value="NZ_BAAAYL010000001.1"/>
</dbReference>
<sequence>MKLRRAMAVAAATAVIAPAAFLAAPSAFADDNNPGTTQTTTGTTTEDPAKPTEDPAKPTEDPAKPTEDPAKPTEDPAKPTEDPAKPTEDPAKPTEDPAKPTEDPAKPTEDPAKPTEDDDEEWCEDATVDVSLSGFPNKIVAGSGWKNFKLNVANTGESDIEELETFAFASYENDLDESTSNKLVEKYAHFEMRDPESGKWTKDFTMGNENNGYFAGSFSLDAGQKVSIDLRLKIDKAAPAGSAIALVIGGDANENGSDCAFDGEEYPLQIIAGGGDAGNVDDSKPNGEKPSNDVKPQGGPAKPINVTGNLAETGSSSMLPALGLAGGIAVVAGAGVVFAMKRRKGDATA</sequence>
<comment type="caution">
    <text evidence="4">The sequence shown here is derived from an EMBL/GenBank/DDBJ whole genome shotgun (WGS) entry which is preliminary data.</text>
</comment>
<keyword evidence="5" id="KW-1185">Reference proteome</keyword>
<dbReference type="NCBIfam" id="TIGR01167">
    <property type="entry name" value="LPXTG_anchor"/>
    <property type="match status" value="1"/>
</dbReference>
<keyword evidence="2" id="KW-0472">Membrane</keyword>
<dbReference type="EMBL" id="BAAAYL010000001">
    <property type="protein sequence ID" value="GAA3374532.1"/>
    <property type="molecule type" value="Genomic_DNA"/>
</dbReference>
<evidence type="ECO:0000256" key="3">
    <source>
        <dbReference type="SAM" id="SignalP"/>
    </source>
</evidence>
<feature type="compositionally biased region" description="Low complexity" evidence="1">
    <location>
        <begin position="25"/>
        <end position="45"/>
    </location>
</feature>
<evidence type="ECO:0000313" key="4">
    <source>
        <dbReference type="EMBL" id="GAA3374532.1"/>
    </source>
</evidence>